<evidence type="ECO:0000313" key="1">
    <source>
        <dbReference type="EMBL" id="ACQ52668.1"/>
    </source>
</evidence>
<name>A0A3F3A9H8_CLOB6</name>
<accession>A0A3F3A9H8</accession>
<protein>
    <submittedName>
        <fullName evidence="1">Uncharacterized protein</fullName>
    </submittedName>
</protein>
<sequence>MNLNSLFNSCIGMHKNKINNINKGTKGTIKLVKKYGYDTKQALHSYRLLDFLERYENTGFKDFKKAIYYKDWEKEKVLNIKFGEFSLEEFKTIPMEKLNKVLTLKKYYKKHKTNDDLKEKLDNIIRTNIYLELH</sequence>
<evidence type="ECO:0000313" key="2">
    <source>
        <dbReference type="Proteomes" id="UP000002333"/>
    </source>
</evidence>
<dbReference type="Proteomes" id="UP000002333">
    <property type="component" value="Chromosome"/>
</dbReference>
<reference evidence="2" key="2">
    <citation type="submission" date="2008-05" db="EMBL/GenBank/DDBJ databases">
        <title>Genome sequence of Clostridium botulinum Ba4 strain 657.</title>
        <authorList>
            <person name="Shrivastava S."/>
            <person name="Brown J.L."/>
            <person name="Bruce D."/>
            <person name="Detter C."/>
            <person name="Munk C."/>
            <person name="Smith L.A."/>
            <person name="Smith T.J."/>
            <person name="Sutton G."/>
            <person name="Brettin T.S."/>
        </authorList>
    </citation>
    <scope>NUCLEOTIDE SEQUENCE [LARGE SCALE GENOMIC DNA]</scope>
    <source>
        <strain evidence="2">657 / Type Ba4</strain>
    </source>
</reference>
<proteinExistence type="predicted"/>
<dbReference type="EMBL" id="CP001083">
    <property type="protein sequence ID" value="ACQ52668.1"/>
    <property type="molecule type" value="Genomic_DNA"/>
</dbReference>
<dbReference type="KEGG" id="cbi:CLJ_B2653"/>
<dbReference type="AlphaFoldDB" id="A0A3F3A9H8"/>
<gene>
    <name evidence="1" type="ordered locus">CLJ_B2653</name>
</gene>
<reference evidence="1 2" key="1">
    <citation type="journal article" date="2007" name="PLoS ONE">
        <title>Analysis of the neurotoxin complex genes in Clostridium botulinum A1-A4 and B1 strains: BoNT/A3, /Ba4 and /B1 clusters are located within plasmids.</title>
        <authorList>
            <person name="Smith T.J."/>
            <person name="Hill K.K."/>
            <person name="Foley B.T."/>
            <person name="Detter J.C."/>
            <person name="Munk A.C."/>
            <person name="Bruce D.C."/>
            <person name="Doggett N.A."/>
            <person name="Smith L.A."/>
            <person name="Marks J.D."/>
            <person name="Xie G."/>
            <person name="Brettin T.S."/>
        </authorList>
    </citation>
    <scope>NUCLEOTIDE SEQUENCE [LARGE SCALE GENOMIC DNA]</scope>
    <source>
        <strain evidence="2">657 / Type Ba4</strain>
    </source>
</reference>
<organism evidence="1 2">
    <name type="scientific">Clostridium botulinum (strain 657 / Type Ba4)</name>
    <dbReference type="NCBI Taxonomy" id="515621"/>
    <lineage>
        <taxon>Bacteria</taxon>
        <taxon>Bacillati</taxon>
        <taxon>Bacillota</taxon>
        <taxon>Clostridia</taxon>
        <taxon>Eubacteriales</taxon>
        <taxon>Clostridiaceae</taxon>
        <taxon>Clostridium</taxon>
    </lineage>
</organism>